<reference evidence="6" key="1">
    <citation type="submission" date="2019-08" db="EMBL/GenBank/DDBJ databases">
        <authorList>
            <person name="Kucharzyk K."/>
            <person name="Murdoch R.W."/>
            <person name="Higgins S."/>
            <person name="Loffler F."/>
        </authorList>
    </citation>
    <scope>NUCLEOTIDE SEQUENCE</scope>
</reference>
<dbReference type="InterPro" id="IPR030878">
    <property type="entry name" value="Ribosomal_uL15"/>
</dbReference>
<evidence type="ECO:0000256" key="2">
    <source>
        <dbReference type="ARBA" id="ARBA00022980"/>
    </source>
</evidence>
<dbReference type="GO" id="GO:0006412">
    <property type="term" value="P:translation"/>
    <property type="evidence" value="ECO:0007669"/>
    <property type="project" value="InterPro"/>
</dbReference>
<evidence type="ECO:0000256" key="1">
    <source>
        <dbReference type="ARBA" id="ARBA00007320"/>
    </source>
</evidence>
<sequence>MQTHQIKRNNPLKKSRQIARGGRRGKQAGRGGKGQTARAGAKLRPAMRDTIKKLPKLRGHGINRSHTVVHRDPKRFASVNLGQLNVFENGEVVNPTSLLAKGLVELRHGHLPKVKILAKGEITKKIKVENCTLSKTAEEKIKAL</sequence>
<accession>A0A644T6I0</accession>
<dbReference type="Pfam" id="PF00828">
    <property type="entry name" value="Ribosomal_L27A"/>
    <property type="match status" value="1"/>
</dbReference>
<dbReference type="SUPFAM" id="SSF52080">
    <property type="entry name" value="Ribosomal proteins L15p and L18e"/>
    <property type="match status" value="1"/>
</dbReference>
<comment type="similarity">
    <text evidence="1">Belongs to the universal ribosomal protein uL15 family.</text>
</comment>
<organism evidence="6">
    <name type="scientific">bioreactor metagenome</name>
    <dbReference type="NCBI Taxonomy" id="1076179"/>
    <lineage>
        <taxon>unclassified sequences</taxon>
        <taxon>metagenomes</taxon>
        <taxon>ecological metagenomes</taxon>
    </lineage>
</organism>
<evidence type="ECO:0000256" key="3">
    <source>
        <dbReference type="ARBA" id="ARBA00023274"/>
    </source>
</evidence>
<feature type="compositionally biased region" description="Basic residues" evidence="4">
    <location>
        <begin position="1"/>
        <end position="27"/>
    </location>
</feature>
<evidence type="ECO:0000259" key="5">
    <source>
        <dbReference type="Pfam" id="PF00828"/>
    </source>
</evidence>
<feature type="domain" description="Large ribosomal subunit protein uL15/eL18" evidence="5">
    <location>
        <begin position="79"/>
        <end position="143"/>
    </location>
</feature>
<name>A0A644T6I0_9ZZZZ</name>
<evidence type="ECO:0000256" key="4">
    <source>
        <dbReference type="SAM" id="MobiDB-lite"/>
    </source>
</evidence>
<gene>
    <name evidence="6" type="primary">rplO_3</name>
    <name evidence="6" type="ORF">SDC9_08044</name>
</gene>
<dbReference type="Gene3D" id="3.100.10.10">
    <property type="match status" value="1"/>
</dbReference>
<dbReference type="InterPro" id="IPR021131">
    <property type="entry name" value="Ribosomal_uL15/eL18"/>
</dbReference>
<keyword evidence="2 6" id="KW-0689">Ribosomal protein</keyword>
<keyword evidence="3" id="KW-0687">Ribonucleoprotein</keyword>
<feature type="region of interest" description="Disordered" evidence="4">
    <location>
        <begin position="1"/>
        <end position="47"/>
    </location>
</feature>
<dbReference type="EMBL" id="VSSQ01000017">
    <property type="protein sequence ID" value="MPL62424.1"/>
    <property type="molecule type" value="Genomic_DNA"/>
</dbReference>
<proteinExistence type="inferred from homology"/>
<dbReference type="AlphaFoldDB" id="A0A644T6I0"/>
<dbReference type="GO" id="GO:0015934">
    <property type="term" value="C:large ribosomal subunit"/>
    <property type="evidence" value="ECO:0007669"/>
    <property type="project" value="InterPro"/>
</dbReference>
<dbReference type="HAMAP" id="MF_01341">
    <property type="entry name" value="Ribosomal_uL15"/>
    <property type="match status" value="1"/>
</dbReference>
<comment type="caution">
    <text evidence="6">The sequence shown here is derived from an EMBL/GenBank/DDBJ whole genome shotgun (WGS) entry which is preliminary data.</text>
</comment>
<protein>
    <submittedName>
        <fullName evidence="6">50S ribosomal protein L15</fullName>
    </submittedName>
</protein>
<dbReference type="GO" id="GO:0003735">
    <property type="term" value="F:structural constituent of ribosome"/>
    <property type="evidence" value="ECO:0007669"/>
    <property type="project" value="InterPro"/>
</dbReference>
<dbReference type="InterPro" id="IPR036227">
    <property type="entry name" value="Ribosomal_uL15/eL18_sf"/>
</dbReference>
<evidence type="ECO:0000313" key="6">
    <source>
        <dbReference type="EMBL" id="MPL62424.1"/>
    </source>
</evidence>